<feature type="domain" description="Integrase catalytic" evidence="7">
    <location>
        <begin position="1544"/>
        <end position="1705"/>
    </location>
</feature>
<protein>
    <submittedName>
        <fullName evidence="9">Copia protein</fullName>
    </submittedName>
</protein>
<dbReference type="GO" id="GO:0015074">
    <property type="term" value="P:DNA integration"/>
    <property type="evidence" value="ECO:0007669"/>
    <property type="project" value="InterPro"/>
</dbReference>
<proteinExistence type="predicted"/>
<dbReference type="SMART" id="SM00343">
    <property type="entry name" value="ZnF_C2HC"/>
    <property type="match status" value="1"/>
</dbReference>
<dbReference type="Gene3D" id="3.30.420.10">
    <property type="entry name" value="Ribonuclease H-like superfamily/Ribonuclease H"/>
    <property type="match status" value="1"/>
</dbReference>
<dbReference type="SUPFAM" id="SSF53098">
    <property type="entry name" value="Ribonuclease H-like"/>
    <property type="match status" value="1"/>
</dbReference>
<evidence type="ECO:0000256" key="4">
    <source>
        <dbReference type="PROSITE-ProRule" id="PRU00047"/>
    </source>
</evidence>
<sequence length="2708" mass="306080">MPAAAQPSVEPPQGNGSNWKDREPPPTFDGRNPDKAFPRWLKELELWKFETEIPKEKWGVKVFRQLQGSAKAVADSMSFEELACEKGLDNLMKILKEHYDPHLQVSLPKAFEEAIYGEIRASRESFSDYVIRCEHNFKELERQGVKLHELVVGYVMFRHANLTDVQEAQMLTWGSGKYDRKTVIENLRKLDKGVFDVKRKNTAYLLDVDEVENEGEPNDATEVYAQNDEVTDSDGDEDYVYIGEDDLKEVYEEEHIMEALATYQDVRRSLREQKTNRGFYPSGKGSSSAKGGKGRGKGFGKSKPVLDFKGRSREPMKFGKQGTKVHIDLLKLRTKCARCGAIGHWARECKNAPDERGRASLSNKSPSASVSSPSTRSGFFVETSGDHRANVLFAENESVSFMSYLPTFGRVLSSVLNKGKAEQDLRPEPPESFVGVTTRAGEGVVDTAAQDGLVGKAALLELTSMLRDYGLQIRWNHKKQAQASGIGGKAKVIGIAEIPVGIAGVNGLLEATVVQENVPLLLPIRMLKQLRAVVDLDGDKLQLKAYGVETSMHPMPSGHMAVSVTEFAPEGWSLPKAAESEHLKHEQFVIENSGFLQSMYPLESKPACRVQFEVGVKDGSVAVTSDDGPEKPGRDKMADLMGLVGMRERVFDWLPAGSQRLLGLEPSKDTTSTTVASPSTTRATDKQLEYAKIIKVSSFLGTRKTKEAPTKARENCDHPTMELKGSGNQYSKEVWCNVCKSRWEYLAPDQLEAKIKEIEKGKMSSSNKPSRTMGPMEPGQSSSTPQVLCECNQVAARWEVKKSGPTQGRHFYRCKNRVCEFFKWDEMEQKSMKARLASTMDEMMEVESPENLVKDNLADIKEQMQSQMATQAVAHQEEVNQLKVQLAWMQSYLSQFQGTLPPPHMDGFQLANEDYFVYDENDQKWSRCEGWLPKKANGRVYLTVFDDADSMKLWSEDAGKTKDLSAGERKKAILDIDHQNQVLCPAEHSYVIEAVSPNRIHSFVEYDQAMAILDPLGQEQFWSKLKARKPDFLILQPDRQEGSLRLALDAAEWQATQGGAYVVLCDEQDESYVCQELEQEGQVSGSALRGRQCGMSNSERLLRQVQQLCHSEKKWSHENTNDLLQNPKVHHENTNDLVQNPKVHHAEDAKEQDSVYVFHENTDDLQQNPEVHRSFILDVCQEHDWVHKTDVCQEHDWSHDVRDEQESFLTMSQVNMIEFRAGRLLRDKDFSFMSVEKLCASLPLRSSSSRQSVMEGHYLSLGLYAHGNHYGVTKLAKELPRFTEYINQVIKYQCKCCGLENPTWTTVAIGLNAGSLPHKDNHNRHNTKNYIFSVGRHKGGGLWTEMASTTTSKTTWLEVAEGKTVAGQVHDIHYKVKDFDPKKWHASMPWDGLRTVISAFTSRGVDCASEKDLVKLREMGFVPPQDNNIYMFDGTIIPGVGQHSRVYVEEDEQRFEPVAEDQEPEDSPIQESGEGDVDPTAEEKRLVKKLHENMGHPRPLDMARSLRLAHAKPHIIKYVAKKFSCATCEAKPRPKPARPAILPKSYEPGKVVGVDVVFLPGLDPRQSFPALSMVDWGTNYQMVERLRSTEADHTWRTFMRTWARVFGVPDIIVADLGSEFRGQFSELAGQAGALIRHTAARSPWQAGKTERSGSHFKHIYERARESSHISSWEEIKTLLYEVESAKNRYGNRSGFSPMQRQIGHNLRLPGSLLSDDHLDPQLVVQSAGDEMRRTLEIRKCAQEAYIKSQTEVALSKAKNARTRVGVDFHPGETVYVYRQPRERKRRHMMTPEAHEGRKPTWVGPGLILAVEKPSVWVSMKGELWKVSFEQCRHATSEEQIAKELLAGELEALREELGRSATKRTFRDMTGEGAPEEAMDGQEQPLRDLSDGPSSMERPAQRPRLREASEVPIPEDDDELDYAPSEPDEPQAETPQVPQAQDEPQVLPQPAQRRRTESEPEPTPTPRISEDTVQAVLRNERLDGHFPGSPTYEAVRRLSQCKPKNQPYFTTTREQDVHGWVCFEEGRWKSEQDDWEFVNPDVIIRRHRLPRNHLCNPSKIEGALMPRRLKVRQTFMVMEDGSMDTCKDFWFKQRKQSGKTNTAWTGFTVFSRKEVNLKDFMVAKARGQGEVFEHEIKPEEWPEWRKTDKGEWDKIVDTGAIKVLSLEESRRIRNSEERSRIIPSRMVRRWKPSEQPGQPATRKSRWCLRGDRDPDLLELDRHAPTLNTTSFGVLLQIAASMKYAASVGDLRNAFCQSGPLIRRQGKLYASLPRGGIEGLHEEQLVEVVAGVYGLGDSPQHWRKTLKQAIMQLGYRESLLDPTVYYLQTGEILDGVIAVEVDDLFTFGNAVHEERMSKLREKFQFGKYEEVMKSAEGVGFNGRRIRQLPNYEFEVDMFKFVQERLSPVQLSKGRKACAKSLANDSEVNQMRAVVGALNWLAKEGRPDAAAAASVGASTFPKPTVQDVIDINRAVTSLKERPELKIRIRNIKPQDLSWGVVSDASFANAYAGHSQGAYAILAFDDKLKDGYRVPCSLISWRSGRIQKVVNSTLAAETQSLSKGLGELCWVVSLYNELMDSKFRLPEWEQRLQGNRVITMASEDASDDLKSSLCIVDAKALFDHLSRETAGPSADKRTGLEIQVIRQSMSAINSAVRWVPHPHMVVDGLTKKNANMTALYDLLDSGQYQIVDQAIALEEKRLERDTRGYNRR</sequence>
<accession>A0A1Q9EYX9</accession>
<reference evidence="9 10" key="1">
    <citation type="submission" date="2016-02" db="EMBL/GenBank/DDBJ databases">
        <title>Genome analysis of coral dinoflagellate symbionts highlights evolutionary adaptations to a symbiotic lifestyle.</title>
        <authorList>
            <person name="Aranda M."/>
            <person name="Li Y."/>
            <person name="Liew Y.J."/>
            <person name="Baumgarten S."/>
            <person name="Simakov O."/>
            <person name="Wilson M."/>
            <person name="Piel J."/>
            <person name="Ashoor H."/>
            <person name="Bougouffa S."/>
            <person name="Bajic V.B."/>
            <person name="Ryu T."/>
            <person name="Ravasi T."/>
            <person name="Bayer T."/>
            <person name="Micklem G."/>
            <person name="Kim H."/>
            <person name="Bhak J."/>
            <person name="Lajeunesse T.C."/>
            <person name="Voolstra C.R."/>
        </authorList>
    </citation>
    <scope>NUCLEOTIDE SEQUENCE [LARGE SCALE GENOMIC DNA]</scope>
    <source>
        <strain evidence="9 10">CCMP2467</strain>
    </source>
</reference>
<dbReference type="EMBL" id="LSRX01000040">
    <property type="protein sequence ID" value="OLQ12619.1"/>
    <property type="molecule type" value="Genomic_DNA"/>
</dbReference>
<dbReference type="PROSITE" id="PS50158">
    <property type="entry name" value="ZF_CCHC"/>
    <property type="match status" value="1"/>
</dbReference>
<dbReference type="PROSITE" id="PS50994">
    <property type="entry name" value="INTEGRASE"/>
    <property type="match status" value="1"/>
</dbReference>
<comment type="caution">
    <text evidence="9">The sequence shown here is derived from an EMBL/GenBank/DDBJ whole genome shotgun (WGS) entry which is preliminary data.</text>
</comment>
<evidence type="ECO:0000313" key="9">
    <source>
        <dbReference type="EMBL" id="OLQ12619.1"/>
    </source>
</evidence>
<dbReference type="InterPro" id="IPR012337">
    <property type="entry name" value="RNaseH-like_sf"/>
</dbReference>
<dbReference type="Proteomes" id="UP000186817">
    <property type="component" value="Unassembled WGS sequence"/>
</dbReference>
<keyword evidence="1" id="KW-0479">Metal-binding</keyword>
<organism evidence="9 10">
    <name type="scientific">Symbiodinium microadriaticum</name>
    <name type="common">Dinoflagellate</name>
    <name type="synonym">Zooxanthella microadriatica</name>
    <dbReference type="NCBI Taxonomy" id="2951"/>
    <lineage>
        <taxon>Eukaryota</taxon>
        <taxon>Sar</taxon>
        <taxon>Alveolata</taxon>
        <taxon>Dinophyceae</taxon>
        <taxon>Suessiales</taxon>
        <taxon>Symbiodiniaceae</taxon>
        <taxon>Symbiodinium</taxon>
    </lineage>
</organism>
<feature type="compositionally biased region" description="Acidic residues" evidence="5">
    <location>
        <begin position="1912"/>
        <end position="1930"/>
    </location>
</feature>
<evidence type="ECO:0000313" key="10">
    <source>
        <dbReference type="Proteomes" id="UP000186817"/>
    </source>
</evidence>
<keyword evidence="2 4" id="KW-0863">Zinc-finger</keyword>
<feature type="domain" description="CCHC-type" evidence="6">
    <location>
        <begin position="335"/>
        <end position="351"/>
    </location>
</feature>
<feature type="region of interest" description="Disordered" evidence="5">
    <location>
        <begin position="274"/>
        <end position="306"/>
    </location>
</feature>
<dbReference type="PANTHER" id="PTHR33680">
    <property type="entry name" value="OS07G0190500 PROTEIN"/>
    <property type="match status" value="1"/>
</dbReference>
<dbReference type="SUPFAM" id="SSF57756">
    <property type="entry name" value="Retrovirus zinc finger-like domains"/>
    <property type="match status" value="1"/>
</dbReference>
<feature type="region of interest" description="Disordered" evidence="5">
    <location>
        <begin position="1452"/>
        <end position="1480"/>
    </location>
</feature>
<dbReference type="InterPro" id="IPR001584">
    <property type="entry name" value="Integrase_cat-core"/>
</dbReference>
<dbReference type="PROSITE" id="PS51999">
    <property type="entry name" value="ZF_GRF"/>
    <property type="match status" value="1"/>
</dbReference>
<evidence type="ECO:0000259" key="7">
    <source>
        <dbReference type="PROSITE" id="PS50994"/>
    </source>
</evidence>
<feature type="region of interest" description="Disordered" evidence="5">
    <location>
        <begin position="1"/>
        <end position="34"/>
    </location>
</feature>
<dbReference type="InterPro" id="IPR036397">
    <property type="entry name" value="RNaseH_sf"/>
</dbReference>
<dbReference type="InterPro" id="IPR001878">
    <property type="entry name" value="Znf_CCHC"/>
</dbReference>
<keyword evidence="3" id="KW-0862">Zinc</keyword>
<feature type="region of interest" description="Disordered" evidence="5">
    <location>
        <begin position="352"/>
        <end position="377"/>
    </location>
</feature>
<feature type="region of interest" description="Disordered" evidence="5">
    <location>
        <begin position="1870"/>
        <end position="1971"/>
    </location>
</feature>
<gene>
    <name evidence="9" type="primary">GIP</name>
    <name evidence="9" type="ORF">AK812_SmicGene3414</name>
</gene>
<evidence type="ECO:0000256" key="2">
    <source>
        <dbReference type="ARBA" id="ARBA00022771"/>
    </source>
</evidence>
<dbReference type="Pfam" id="PF06839">
    <property type="entry name" value="Zn_ribbon_GRF"/>
    <property type="match status" value="1"/>
</dbReference>
<evidence type="ECO:0000256" key="1">
    <source>
        <dbReference type="ARBA" id="ARBA00022723"/>
    </source>
</evidence>
<evidence type="ECO:0000256" key="3">
    <source>
        <dbReference type="ARBA" id="ARBA00022833"/>
    </source>
</evidence>
<evidence type="ECO:0000256" key="5">
    <source>
        <dbReference type="SAM" id="MobiDB-lite"/>
    </source>
</evidence>
<evidence type="ECO:0000259" key="8">
    <source>
        <dbReference type="PROSITE" id="PS51999"/>
    </source>
</evidence>
<dbReference type="GO" id="GO:0008270">
    <property type="term" value="F:zinc ion binding"/>
    <property type="evidence" value="ECO:0007669"/>
    <property type="project" value="UniProtKB-KW"/>
</dbReference>
<keyword evidence="10" id="KW-1185">Reference proteome</keyword>
<dbReference type="InterPro" id="IPR010666">
    <property type="entry name" value="Znf_GRF"/>
</dbReference>
<dbReference type="Gene3D" id="4.10.60.10">
    <property type="entry name" value="Zinc finger, CCHC-type"/>
    <property type="match status" value="1"/>
</dbReference>
<dbReference type="InterPro" id="IPR013103">
    <property type="entry name" value="RVT_2"/>
</dbReference>
<dbReference type="Pfam" id="PF07727">
    <property type="entry name" value="RVT_2"/>
    <property type="match status" value="1"/>
</dbReference>
<name>A0A1Q9EYX9_SYMMI</name>
<evidence type="ECO:0000259" key="6">
    <source>
        <dbReference type="PROSITE" id="PS50158"/>
    </source>
</evidence>
<feature type="domain" description="GRF-type" evidence="8">
    <location>
        <begin position="789"/>
        <end position="828"/>
    </location>
</feature>
<feature type="region of interest" description="Disordered" evidence="5">
    <location>
        <begin position="760"/>
        <end position="785"/>
    </location>
</feature>
<dbReference type="OrthoDB" id="426808at2759"/>
<dbReference type="PANTHER" id="PTHR33680:SF1">
    <property type="entry name" value="OS05G0489500 PROTEIN"/>
    <property type="match status" value="1"/>
</dbReference>
<feature type="compositionally biased region" description="Low complexity" evidence="5">
    <location>
        <begin position="360"/>
        <end position="377"/>
    </location>
</feature>
<dbReference type="InterPro" id="IPR036875">
    <property type="entry name" value="Znf_CCHC_sf"/>
</dbReference>
<dbReference type="Pfam" id="PF00098">
    <property type="entry name" value="zf-CCHC"/>
    <property type="match status" value="1"/>
</dbReference>
<dbReference type="GO" id="GO:0003676">
    <property type="term" value="F:nucleic acid binding"/>
    <property type="evidence" value="ECO:0007669"/>
    <property type="project" value="InterPro"/>
</dbReference>